<dbReference type="Pfam" id="PF09168">
    <property type="entry name" value="PepX_N"/>
    <property type="match status" value="1"/>
</dbReference>
<organism evidence="2 3">
    <name type="scientific">Streptococcus constellatus subsp. pharyngis SK1060 = CCUG 46377</name>
    <dbReference type="NCBI Taxonomy" id="1035184"/>
    <lineage>
        <taxon>Bacteria</taxon>
        <taxon>Bacillati</taxon>
        <taxon>Bacillota</taxon>
        <taxon>Bacilli</taxon>
        <taxon>Lactobacillales</taxon>
        <taxon>Streptococcaceae</taxon>
        <taxon>Streptococcus</taxon>
        <taxon>Streptococcus anginosus group</taxon>
    </lineage>
</organism>
<evidence type="ECO:0000313" key="2">
    <source>
        <dbReference type="EMBL" id="EGV06708.1"/>
    </source>
</evidence>
<dbReference type="SUPFAM" id="SSF81761">
    <property type="entry name" value="X-Prolyl dipeptidyl aminopeptidase PepX, N-terminal domain"/>
    <property type="match status" value="1"/>
</dbReference>
<gene>
    <name evidence="2" type="ORF">HMPREF1042_2275</name>
</gene>
<name>F9PAL8_STRCV</name>
<dbReference type="AlphaFoldDB" id="F9PAL8"/>
<dbReference type="GO" id="GO:0006508">
    <property type="term" value="P:proteolysis"/>
    <property type="evidence" value="ECO:0007669"/>
    <property type="project" value="InterPro"/>
</dbReference>
<evidence type="ECO:0000313" key="3">
    <source>
        <dbReference type="Proteomes" id="UP000003287"/>
    </source>
</evidence>
<feature type="domain" description="X-Prolyl dipeptidyl aminopeptidase PepX N-terminal" evidence="1">
    <location>
        <begin position="1"/>
        <end position="48"/>
    </location>
</feature>
<dbReference type="GO" id="GO:0008239">
    <property type="term" value="F:dipeptidyl-peptidase activity"/>
    <property type="evidence" value="ECO:0007669"/>
    <property type="project" value="InterPro"/>
</dbReference>
<protein>
    <submittedName>
        <fullName evidence="2">Conserved domain protein</fullName>
    </submittedName>
</protein>
<dbReference type="InterPro" id="IPR036313">
    <property type="entry name" value="PepX_N_dom_sf"/>
</dbReference>
<proteinExistence type="predicted"/>
<reference evidence="2 3" key="1">
    <citation type="submission" date="2011-06" db="EMBL/GenBank/DDBJ databases">
        <authorList>
            <person name="Harkins D.M."/>
            <person name="Madupu R."/>
            <person name="Durkin A.S."/>
            <person name="Torralba M."/>
            <person name="Methe B."/>
            <person name="Sutton G.G."/>
            <person name="Nelson K.E."/>
        </authorList>
    </citation>
    <scope>NUCLEOTIDE SEQUENCE [LARGE SCALE GENOMIC DNA]</scope>
    <source>
        <strain evidence="2 3">SK1060</strain>
    </source>
</reference>
<dbReference type="Proteomes" id="UP000003287">
    <property type="component" value="Unassembled WGS sequence"/>
</dbReference>
<sequence>MRYNQYSYTPETSEKILAEMESIGFSFRQEYSDKENLETFVRKTFLIIKIQTMP</sequence>
<evidence type="ECO:0000259" key="1">
    <source>
        <dbReference type="Pfam" id="PF09168"/>
    </source>
</evidence>
<dbReference type="InterPro" id="IPR015251">
    <property type="entry name" value="PepX_N_dom"/>
</dbReference>
<accession>F9PAL8</accession>
<dbReference type="EMBL" id="AFUP01000009">
    <property type="protein sequence ID" value="EGV06708.1"/>
    <property type="molecule type" value="Genomic_DNA"/>
</dbReference>